<dbReference type="SUPFAM" id="SSF55073">
    <property type="entry name" value="Nucleotide cyclase"/>
    <property type="match status" value="1"/>
</dbReference>
<dbReference type="PANTHER" id="PTHR44757">
    <property type="entry name" value="DIGUANYLATE CYCLASE DGCP"/>
    <property type="match status" value="1"/>
</dbReference>
<comment type="caution">
    <text evidence="2">The sequence shown here is derived from an EMBL/GenBank/DDBJ whole genome shotgun (WGS) entry which is preliminary data.</text>
</comment>
<accession>A0ABS1TU50</accession>
<organism evidence="2 3">
    <name type="scientific">Neobacillus paridis</name>
    <dbReference type="NCBI Taxonomy" id="2803862"/>
    <lineage>
        <taxon>Bacteria</taxon>
        <taxon>Bacillati</taxon>
        <taxon>Bacillota</taxon>
        <taxon>Bacilli</taxon>
        <taxon>Bacillales</taxon>
        <taxon>Bacillaceae</taxon>
        <taxon>Neobacillus</taxon>
    </lineage>
</organism>
<keyword evidence="3" id="KW-1185">Reference proteome</keyword>
<dbReference type="Proteomes" id="UP000623967">
    <property type="component" value="Unassembled WGS sequence"/>
</dbReference>
<dbReference type="InterPro" id="IPR029787">
    <property type="entry name" value="Nucleotide_cyclase"/>
</dbReference>
<dbReference type="EMBL" id="JAESWB010000300">
    <property type="protein sequence ID" value="MBL4954254.1"/>
    <property type="molecule type" value="Genomic_DNA"/>
</dbReference>
<evidence type="ECO:0000259" key="1">
    <source>
        <dbReference type="PROSITE" id="PS50887"/>
    </source>
</evidence>
<dbReference type="PROSITE" id="PS50887">
    <property type="entry name" value="GGDEF"/>
    <property type="match status" value="1"/>
</dbReference>
<dbReference type="InterPro" id="IPR043128">
    <property type="entry name" value="Rev_trsase/Diguanyl_cyclase"/>
</dbReference>
<dbReference type="PANTHER" id="PTHR44757:SF2">
    <property type="entry name" value="BIOFILM ARCHITECTURE MAINTENANCE PROTEIN MBAA"/>
    <property type="match status" value="1"/>
</dbReference>
<dbReference type="InterPro" id="IPR052155">
    <property type="entry name" value="Biofilm_reg_signaling"/>
</dbReference>
<name>A0ABS1TU50_9BACI</name>
<evidence type="ECO:0000313" key="2">
    <source>
        <dbReference type="EMBL" id="MBL4954254.1"/>
    </source>
</evidence>
<proteinExistence type="predicted"/>
<dbReference type="Pfam" id="PF00990">
    <property type="entry name" value="GGDEF"/>
    <property type="match status" value="1"/>
</dbReference>
<gene>
    <name evidence="2" type="ORF">JK635_18990</name>
</gene>
<protein>
    <submittedName>
        <fullName evidence="2">Diguanylate cyclase</fullName>
    </submittedName>
</protein>
<reference evidence="2 3" key="1">
    <citation type="submission" date="2021-01" db="EMBL/GenBank/DDBJ databases">
        <title>Genome public.</title>
        <authorList>
            <person name="Liu C."/>
            <person name="Sun Q."/>
        </authorList>
    </citation>
    <scope>NUCLEOTIDE SEQUENCE [LARGE SCALE GENOMIC DNA]</scope>
    <source>
        <strain evidence="2 3">YIM B02564</strain>
    </source>
</reference>
<dbReference type="RefSeq" id="WP_202655517.1">
    <property type="nucleotide sequence ID" value="NZ_JAESWB010000300.1"/>
</dbReference>
<dbReference type="Gene3D" id="3.30.70.270">
    <property type="match status" value="1"/>
</dbReference>
<feature type="non-terminal residue" evidence="2">
    <location>
        <position position="1"/>
    </location>
</feature>
<dbReference type="InterPro" id="IPR000160">
    <property type="entry name" value="GGDEF_dom"/>
</dbReference>
<evidence type="ECO:0000313" key="3">
    <source>
        <dbReference type="Proteomes" id="UP000623967"/>
    </source>
</evidence>
<sequence length="52" mass="5717">VLGDDERQHFIHASVGISLFPQDGPDGETLLKCADIAMYVAKSTAKGTYRFF</sequence>
<feature type="domain" description="GGDEF" evidence="1">
    <location>
        <begin position="1"/>
        <end position="52"/>
    </location>
</feature>